<evidence type="ECO:0000256" key="1">
    <source>
        <dbReference type="SAM" id="MobiDB-lite"/>
    </source>
</evidence>
<reference evidence="3" key="1">
    <citation type="journal article" date="2023" name="Commun. Biol.">
        <title>Genome analysis of Parmales, the sister group of diatoms, reveals the evolutionary specialization of diatoms from phago-mixotrophs to photoautotrophs.</title>
        <authorList>
            <person name="Ban H."/>
            <person name="Sato S."/>
            <person name="Yoshikawa S."/>
            <person name="Yamada K."/>
            <person name="Nakamura Y."/>
            <person name="Ichinomiya M."/>
            <person name="Sato N."/>
            <person name="Blanc-Mathieu R."/>
            <person name="Endo H."/>
            <person name="Kuwata A."/>
            <person name="Ogata H."/>
        </authorList>
    </citation>
    <scope>NUCLEOTIDE SEQUENCE [LARGE SCALE GENOMIC DNA]</scope>
</reference>
<feature type="non-terminal residue" evidence="2">
    <location>
        <position position="151"/>
    </location>
</feature>
<dbReference type="AlphaFoldDB" id="A0A9W7G5L4"/>
<feature type="region of interest" description="Disordered" evidence="1">
    <location>
        <begin position="52"/>
        <end position="151"/>
    </location>
</feature>
<dbReference type="Proteomes" id="UP001165065">
    <property type="component" value="Unassembled WGS sequence"/>
</dbReference>
<feature type="region of interest" description="Disordered" evidence="1">
    <location>
        <begin position="1"/>
        <end position="36"/>
    </location>
</feature>
<dbReference type="EMBL" id="BRYA01000805">
    <property type="protein sequence ID" value="GMI33026.1"/>
    <property type="molecule type" value="Genomic_DNA"/>
</dbReference>
<name>A0A9W7G5L4_9STRA</name>
<feature type="compositionally biased region" description="Polar residues" evidence="1">
    <location>
        <begin position="139"/>
        <end position="151"/>
    </location>
</feature>
<protein>
    <submittedName>
        <fullName evidence="2">Uncharacterized protein</fullName>
    </submittedName>
</protein>
<keyword evidence="3" id="KW-1185">Reference proteome</keyword>
<evidence type="ECO:0000313" key="2">
    <source>
        <dbReference type="EMBL" id="GMI33026.1"/>
    </source>
</evidence>
<evidence type="ECO:0000313" key="3">
    <source>
        <dbReference type="Proteomes" id="UP001165065"/>
    </source>
</evidence>
<sequence>MDPVLSPSATSLLPSSPTSFPSPLQSGVPVVSAPPPISGLVAEIARGREEDVLRRRRRAGSGGGGFETASSRRRRRAQKKYYNLGQNGGGKEEEDPKPADPLVYKLSGKSVSPTASFPAPAGLGFGGGEGGRERILYSPSPTRAQSTYRQA</sequence>
<accession>A0A9W7G5L4</accession>
<gene>
    <name evidence="2" type="ORF">TrCOL_g11989</name>
</gene>
<organism evidence="2 3">
    <name type="scientific">Triparma columacea</name>
    <dbReference type="NCBI Taxonomy" id="722753"/>
    <lineage>
        <taxon>Eukaryota</taxon>
        <taxon>Sar</taxon>
        <taxon>Stramenopiles</taxon>
        <taxon>Ochrophyta</taxon>
        <taxon>Bolidophyceae</taxon>
        <taxon>Parmales</taxon>
        <taxon>Triparmaceae</taxon>
        <taxon>Triparma</taxon>
    </lineage>
</organism>
<comment type="caution">
    <text evidence="2">The sequence shown here is derived from an EMBL/GenBank/DDBJ whole genome shotgun (WGS) entry which is preliminary data.</text>
</comment>
<feature type="compositionally biased region" description="Low complexity" evidence="1">
    <location>
        <begin position="1"/>
        <end position="26"/>
    </location>
</feature>
<proteinExistence type="predicted"/>